<feature type="non-terminal residue" evidence="1">
    <location>
        <position position="35"/>
    </location>
</feature>
<dbReference type="Proteomes" id="UP000265520">
    <property type="component" value="Unassembled WGS sequence"/>
</dbReference>
<reference evidence="1 2" key="1">
    <citation type="journal article" date="2018" name="Front. Plant Sci.">
        <title>Red Clover (Trifolium pratense) and Zigzag Clover (T. medium) - A Picture of Genomic Similarities and Differences.</title>
        <authorList>
            <person name="Dluhosova J."/>
            <person name="Istvanek J."/>
            <person name="Nedelnik J."/>
            <person name="Repkova J."/>
        </authorList>
    </citation>
    <scope>NUCLEOTIDE SEQUENCE [LARGE SCALE GENOMIC DNA]</scope>
    <source>
        <strain evidence="2">cv. 10/8</strain>
        <tissue evidence="1">Leaf</tissue>
    </source>
</reference>
<name>A0A392VQ64_9FABA</name>
<accession>A0A392VQ64</accession>
<sequence length="35" mass="3843">MLTRRAGKASGGRLWFWTLRKPTALDGATRAVLLA</sequence>
<evidence type="ECO:0000313" key="2">
    <source>
        <dbReference type="Proteomes" id="UP000265520"/>
    </source>
</evidence>
<organism evidence="1 2">
    <name type="scientific">Trifolium medium</name>
    <dbReference type="NCBI Taxonomy" id="97028"/>
    <lineage>
        <taxon>Eukaryota</taxon>
        <taxon>Viridiplantae</taxon>
        <taxon>Streptophyta</taxon>
        <taxon>Embryophyta</taxon>
        <taxon>Tracheophyta</taxon>
        <taxon>Spermatophyta</taxon>
        <taxon>Magnoliopsida</taxon>
        <taxon>eudicotyledons</taxon>
        <taxon>Gunneridae</taxon>
        <taxon>Pentapetalae</taxon>
        <taxon>rosids</taxon>
        <taxon>fabids</taxon>
        <taxon>Fabales</taxon>
        <taxon>Fabaceae</taxon>
        <taxon>Papilionoideae</taxon>
        <taxon>50 kb inversion clade</taxon>
        <taxon>NPAAA clade</taxon>
        <taxon>Hologalegina</taxon>
        <taxon>IRL clade</taxon>
        <taxon>Trifolieae</taxon>
        <taxon>Trifolium</taxon>
    </lineage>
</organism>
<comment type="caution">
    <text evidence="1">The sequence shown here is derived from an EMBL/GenBank/DDBJ whole genome shotgun (WGS) entry which is preliminary data.</text>
</comment>
<protein>
    <submittedName>
        <fullName evidence="1">Uncharacterized protein</fullName>
    </submittedName>
</protein>
<keyword evidence="2" id="KW-1185">Reference proteome</keyword>
<evidence type="ECO:0000313" key="1">
    <source>
        <dbReference type="EMBL" id="MCI89633.1"/>
    </source>
</evidence>
<dbReference type="AlphaFoldDB" id="A0A392VQ64"/>
<proteinExistence type="predicted"/>
<dbReference type="EMBL" id="LXQA011224311">
    <property type="protein sequence ID" value="MCI89633.1"/>
    <property type="molecule type" value="Genomic_DNA"/>
</dbReference>